<dbReference type="Proteomes" id="UP000292082">
    <property type="component" value="Unassembled WGS sequence"/>
</dbReference>
<protein>
    <recommendedName>
        <fullName evidence="5">Secreted protein</fullName>
    </recommendedName>
</protein>
<feature type="signal peptide" evidence="2">
    <location>
        <begin position="1"/>
        <end position="35"/>
    </location>
</feature>
<evidence type="ECO:0000256" key="2">
    <source>
        <dbReference type="SAM" id="SignalP"/>
    </source>
</evidence>
<proteinExistence type="predicted"/>
<keyword evidence="2" id="KW-0732">Signal</keyword>
<reference evidence="3 4" key="1">
    <citation type="submission" date="2019-01" db="EMBL/GenBank/DDBJ databases">
        <title>Draft genome sequences of three monokaryotic isolates of the white-rot basidiomycete fungus Dichomitus squalens.</title>
        <authorList>
            <consortium name="DOE Joint Genome Institute"/>
            <person name="Lopez S.C."/>
            <person name="Andreopoulos B."/>
            <person name="Pangilinan J."/>
            <person name="Lipzen A."/>
            <person name="Riley R."/>
            <person name="Ahrendt S."/>
            <person name="Ng V."/>
            <person name="Barry K."/>
            <person name="Daum C."/>
            <person name="Grigoriev I.V."/>
            <person name="Hilden K.S."/>
            <person name="Makela M.R."/>
            <person name="de Vries R.P."/>
        </authorList>
    </citation>
    <scope>NUCLEOTIDE SEQUENCE [LARGE SCALE GENOMIC DNA]</scope>
    <source>
        <strain evidence="3 4">CBS 464.89</strain>
    </source>
</reference>
<evidence type="ECO:0000256" key="1">
    <source>
        <dbReference type="SAM" id="MobiDB-lite"/>
    </source>
</evidence>
<name>A0A4Q9PTN1_9APHY</name>
<accession>A0A4Q9PTN1</accession>
<evidence type="ECO:0000313" key="4">
    <source>
        <dbReference type="Proteomes" id="UP000292082"/>
    </source>
</evidence>
<keyword evidence="4" id="KW-1185">Reference proteome</keyword>
<dbReference type="AlphaFoldDB" id="A0A4Q9PTN1"/>
<gene>
    <name evidence="3" type="ORF">BD310DRAFT_928507</name>
</gene>
<evidence type="ECO:0000313" key="3">
    <source>
        <dbReference type="EMBL" id="TBU57862.1"/>
    </source>
</evidence>
<sequence>MALTISAMTHVLGHLVLLRLRFAFVLLLFFPQISPTDHVTTQADRLDLKLRTSTSEPQDRQCRQVGVGGAGGGS</sequence>
<feature type="region of interest" description="Disordered" evidence="1">
    <location>
        <begin position="50"/>
        <end position="74"/>
    </location>
</feature>
<feature type="chain" id="PRO_5020424918" description="Secreted protein" evidence="2">
    <location>
        <begin position="36"/>
        <end position="74"/>
    </location>
</feature>
<organism evidence="3 4">
    <name type="scientific">Dichomitus squalens</name>
    <dbReference type="NCBI Taxonomy" id="114155"/>
    <lineage>
        <taxon>Eukaryota</taxon>
        <taxon>Fungi</taxon>
        <taxon>Dikarya</taxon>
        <taxon>Basidiomycota</taxon>
        <taxon>Agaricomycotina</taxon>
        <taxon>Agaricomycetes</taxon>
        <taxon>Polyporales</taxon>
        <taxon>Polyporaceae</taxon>
        <taxon>Dichomitus</taxon>
    </lineage>
</organism>
<evidence type="ECO:0008006" key="5">
    <source>
        <dbReference type="Google" id="ProtNLM"/>
    </source>
</evidence>
<dbReference type="EMBL" id="ML145132">
    <property type="protein sequence ID" value="TBU57862.1"/>
    <property type="molecule type" value="Genomic_DNA"/>
</dbReference>